<accession>A0A3M7LXE0</accession>
<organism evidence="1 2">
    <name type="scientific">Pyrenophora seminiperda CCB06</name>
    <dbReference type="NCBI Taxonomy" id="1302712"/>
    <lineage>
        <taxon>Eukaryota</taxon>
        <taxon>Fungi</taxon>
        <taxon>Dikarya</taxon>
        <taxon>Ascomycota</taxon>
        <taxon>Pezizomycotina</taxon>
        <taxon>Dothideomycetes</taxon>
        <taxon>Pleosporomycetidae</taxon>
        <taxon>Pleosporales</taxon>
        <taxon>Pleosporineae</taxon>
        <taxon>Pleosporaceae</taxon>
        <taxon>Pyrenophora</taxon>
    </lineage>
</organism>
<name>A0A3M7LXE0_9PLEO</name>
<proteinExistence type="predicted"/>
<dbReference type="GO" id="GO:0016787">
    <property type="term" value="F:hydrolase activity"/>
    <property type="evidence" value="ECO:0007669"/>
    <property type="project" value="UniProtKB-KW"/>
</dbReference>
<dbReference type="AlphaFoldDB" id="A0A3M7LXE0"/>
<gene>
    <name evidence="1" type="ORF">GMOD_00002261</name>
</gene>
<keyword evidence="1" id="KW-0378">Hydrolase</keyword>
<protein>
    <submittedName>
        <fullName evidence="1">Nudix hydrolase 14 chloroplastic</fullName>
    </submittedName>
</protein>
<reference evidence="1 2" key="1">
    <citation type="journal article" date="2014" name="PLoS ONE">
        <title>De novo Genome Assembly of the Fungal Plant Pathogen Pyrenophora semeniperda.</title>
        <authorList>
            <person name="Soliai M.M."/>
            <person name="Meyer S.E."/>
            <person name="Udall J.A."/>
            <person name="Elzinga D.E."/>
            <person name="Hermansen R.A."/>
            <person name="Bodily P.M."/>
            <person name="Hart A.A."/>
            <person name="Coleman C.E."/>
        </authorList>
    </citation>
    <scope>NUCLEOTIDE SEQUENCE [LARGE SCALE GENOMIC DNA]</scope>
    <source>
        <strain evidence="1 2">CCB06</strain>
        <tissue evidence="1">Mycelium</tissue>
    </source>
</reference>
<dbReference type="Proteomes" id="UP000265663">
    <property type="component" value="Unassembled WGS sequence"/>
</dbReference>
<keyword evidence="2" id="KW-1185">Reference proteome</keyword>
<evidence type="ECO:0000313" key="2">
    <source>
        <dbReference type="Proteomes" id="UP000265663"/>
    </source>
</evidence>
<sequence length="209" mass="23921">MESQNISNMDNTYALHVGSVGVLVVLRLKDSNNERYVILIEQPQICAHGASFLELPAANLEERTGDIIGEDMEEIEDATGLRIRREDTINMTEMALEHSLRNEHLPPAIQPSPTTPDEYVSVLLWDKDLEWSDFENLVQRFGSNRAENEPTTVRVHHFEALWGEGSKNARMLSAWALYEGLNRSGRIEQRLHELRTGQTSRRPRKDRVC</sequence>
<evidence type="ECO:0000313" key="1">
    <source>
        <dbReference type="EMBL" id="RMZ66884.1"/>
    </source>
</evidence>
<dbReference type="Gene3D" id="3.90.79.10">
    <property type="entry name" value="Nucleoside Triphosphate Pyrophosphohydrolase"/>
    <property type="match status" value="1"/>
</dbReference>
<dbReference type="EMBL" id="KE747809">
    <property type="protein sequence ID" value="RMZ66884.1"/>
    <property type="molecule type" value="Genomic_DNA"/>
</dbReference>
<dbReference type="OrthoDB" id="10249920at2759"/>